<dbReference type="KEGG" id="bfo:118408763"/>
<feature type="domain" description="EGF-like calcium-binding" evidence="6">
    <location>
        <begin position="104"/>
        <end position="137"/>
    </location>
</feature>
<evidence type="ECO:0000256" key="4">
    <source>
        <dbReference type="ARBA" id="ARBA00023157"/>
    </source>
</evidence>
<dbReference type="SUPFAM" id="SSF57196">
    <property type="entry name" value="EGF/Laminin"/>
    <property type="match status" value="1"/>
</dbReference>
<keyword evidence="2" id="KW-0732">Signal</keyword>
<evidence type="ECO:0000313" key="8">
    <source>
        <dbReference type="RefSeq" id="XP_035665517.1"/>
    </source>
</evidence>
<dbReference type="InterPro" id="IPR001881">
    <property type="entry name" value="EGF-like_Ca-bd_dom"/>
</dbReference>
<feature type="region of interest" description="Disordered" evidence="5">
    <location>
        <begin position="1"/>
        <end position="101"/>
    </location>
</feature>
<evidence type="ECO:0000256" key="1">
    <source>
        <dbReference type="ARBA" id="ARBA00022536"/>
    </source>
</evidence>
<evidence type="ECO:0000256" key="5">
    <source>
        <dbReference type="SAM" id="MobiDB-lite"/>
    </source>
</evidence>
<reference evidence="8" key="2">
    <citation type="submission" date="2025-08" db="UniProtKB">
        <authorList>
            <consortium name="RefSeq"/>
        </authorList>
    </citation>
    <scope>IDENTIFICATION</scope>
    <source>
        <strain evidence="8">S238N-H82</strain>
        <tissue evidence="8">Testes</tissue>
    </source>
</reference>
<dbReference type="CDD" id="cd00054">
    <property type="entry name" value="EGF_CA"/>
    <property type="match status" value="1"/>
</dbReference>
<reference evidence="7" key="1">
    <citation type="journal article" date="2020" name="Nat. Ecol. Evol.">
        <title>Deeply conserved synteny resolves early events in vertebrate evolution.</title>
        <authorList>
            <person name="Simakov O."/>
            <person name="Marletaz F."/>
            <person name="Yue J.X."/>
            <person name="O'Connell B."/>
            <person name="Jenkins J."/>
            <person name="Brandt A."/>
            <person name="Calef R."/>
            <person name="Tung C.H."/>
            <person name="Huang T.K."/>
            <person name="Schmutz J."/>
            <person name="Satoh N."/>
            <person name="Yu J.K."/>
            <person name="Putnam N.H."/>
            <person name="Green R.E."/>
            <person name="Rokhsar D.S."/>
        </authorList>
    </citation>
    <scope>NUCLEOTIDE SEQUENCE [LARGE SCALE GENOMIC DNA]</scope>
    <source>
        <strain evidence="7">S238N-H82</strain>
    </source>
</reference>
<keyword evidence="1" id="KW-0245">EGF-like domain</keyword>
<proteinExistence type="predicted"/>
<keyword evidence="4" id="KW-1015">Disulfide bond</keyword>
<feature type="compositionally biased region" description="Low complexity" evidence="5">
    <location>
        <begin position="1"/>
        <end position="69"/>
    </location>
</feature>
<dbReference type="SMART" id="SM00179">
    <property type="entry name" value="EGF_CA"/>
    <property type="match status" value="1"/>
</dbReference>
<dbReference type="GeneID" id="118408763"/>
<name>A0A9J7HVR6_BRAFL</name>
<evidence type="ECO:0000313" key="7">
    <source>
        <dbReference type="Proteomes" id="UP000001554"/>
    </source>
</evidence>
<dbReference type="FunFam" id="2.10.25.10:FF:000038">
    <property type="entry name" value="Fibrillin 2"/>
    <property type="match status" value="1"/>
</dbReference>
<keyword evidence="3" id="KW-0677">Repeat</keyword>
<dbReference type="RefSeq" id="XP_035665517.1">
    <property type="nucleotide sequence ID" value="XM_035809624.1"/>
</dbReference>
<evidence type="ECO:0000256" key="2">
    <source>
        <dbReference type="ARBA" id="ARBA00022729"/>
    </source>
</evidence>
<sequence length="156" mass="15956">MTSAGTTSSPSSAAMTTILTTTSPPTTEETTRGTTLDPTTAAVTTHSTAGMESTGTSATTATLGGTTAAVNTYTVSSHPDITSPPPAPPVQTTAAPGDNTLDDCTNSAECVNMPGSYSCRCEEGYRSVGKGRQVECKDGNYDLYYGMEAVHKVSNL</sequence>
<evidence type="ECO:0000259" key="6">
    <source>
        <dbReference type="SMART" id="SM00179"/>
    </source>
</evidence>
<dbReference type="GO" id="GO:0005509">
    <property type="term" value="F:calcium ion binding"/>
    <property type="evidence" value="ECO:0007669"/>
    <property type="project" value="InterPro"/>
</dbReference>
<dbReference type="Pfam" id="PF07645">
    <property type="entry name" value="EGF_CA"/>
    <property type="match status" value="1"/>
</dbReference>
<dbReference type="Proteomes" id="UP000001554">
    <property type="component" value="Chromosome 2"/>
</dbReference>
<keyword evidence="7" id="KW-1185">Reference proteome</keyword>
<dbReference type="AlphaFoldDB" id="A0A9J7HVR6"/>
<dbReference type="InterPro" id="IPR049883">
    <property type="entry name" value="NOTCH1_EGF-like"/>
</dbReference>
<gene>
    <name evidence="8" type="primary">LOC118408763</name>
</gene>
<accession>A0A9J7HVR6</accession>
<dbReference type="Gene3D" id="2.10.25.10">
    <property type="entry name" value="Laminin"/>
    <property type="match status" value="1"/>
</dbReference>
<evidence type="ECO:0000256" key="3">
    <source>
        <dbReference type="ARBA" id="ARBA00022737"/>
    </source>
</evidence>
<organism evidence="7 8">
    <name type="scientific">Branchiostoma floridae</name>
    <name type="common">Florida lancelet</name>
    <name type="synonym">Amphioxus</name>
    <dbReference type="NCBI Taxonomy" id="7739"/>
    <lineage>
        <taxon>Eukaryota</taxon>
        <taxon>Metazoa</taxon>
        <taxon>Chordata</taxon>
        <taxon>Cephalochordata</taxon>
        <taxon>Leptocardii</taxon>
        <taxon>Amphioxiformes</taxon>
        <taxon>Branchiostomatidae</taxon>
        <taxon>Branchiostoma</taxon>
    </lineage>
</organism>
<feature type="compositionally biased region" description="Polar residues" evidence="5">
    <location>
        <begin position="70"/>
        <end position="80"/>
    </location>
</feature>
<protein>
    <submittedName>
        <fullName evidence="8">RhoGEF domain-containing protein gxcI-like</fullName>
    </submittedName>
</protein>